<evidence type="ECO:0008006" key="5">
    <source>
        <dbReference type="Google" id="ProtNLM"/>
    </source>
</evidence>
<gene>
    <name evidence="3" type="ORF">OJ962_32725</name>
</gene>
<dbReference type="RefSeq" id="WP_270006888.1">
    <property type="nucleotide sequence ID" value="NZ_JAPCID010000081.1"/>
</dbReference>
<feature type="coiled-coil region" evidence="1">
    <location>
        <begin position="58"/>
        <end position="113"/>
    </location>
</feature>
<evidence type="ECO:0000313" key="3">
    <source>
        <dbReference type="EMBL" id="MDA0142294.1"/>
    </source>
</evidence>
<proteinExistence type="predicted"/>
<accession>A0ABT4RUP0</accession>
<reference evidence="3" key="1">
    <citation type="submission" date="2022-10" db="EMBL/GenBank/DDBJ databases">
        <title>The WGS of Solirubrobacter sp. CPCC 204708.</title>
        <authorList>
            <person name="Jiang Z."/>
        </authorList>
    </citation>
    <scope>NUCLEOTIDE SEQUENCE</scope>
    <source>
        <strain evidence="3">CPCC 204708</strain>
    </source>
</reference>
<evidence type="ECO:0000256" key="2">
    <source>
        <dbReference type="SAM" id="SignalP"/>
    </source>
</evidence>
<keyword evidence="2" id="KW-0732">Signal</keyword>
<comment type="caution">
    <text evidence="3">The sequence shown here is derived from an EMBL/GenBank/DDBJ whole genome shotgun (WGS) entry which is preliminary data.</text>
</comment>
<dbReference type="EMBL" id="JAPCID010000081">
    <property type="protein sequence ID" value="MDA0142294.1"/>
    <property type="molecule type" value="Genomic_DNA"/>
</dbReference>
<evidence type="ECO:0000256" key="1">
    <source>
        <dbReference type="SAM" id="Coils"/>
    </source>
</evidence>
<dbReference type="Gene3D" id="6.10.250.3150">
    <property type="match status" value="1"/>
</dbReference>
<feature type="chain" id="PRO_5046980194" description="Peptidase M23" evidence="2">
    <location>
        <begin position="21"/>
        <end position="225"/>
    </location>
</feature>
<feature type="signal peptide" evidence="2">
    <location>
        <begin position="1"/>
        <end position="20"/>
    </location>
</feature>
<dbReference type="Proteomes" id="UP001147700">
    <property type="component" value="Unassembled WGS sequence"/>
</dbReference>
<feature type="non-terminal residue" evidence="3">
    <location>
        <position position="225"/>
    </location>
</feature>
<evidence type="ECO:0000313" key="4">
    <source>
        <dbReference type="Proteomes" id="UP001147700"/>
    </source>
</evidence>
<name>A0ABT4RUP0_9ACTN</name>
<sequence length="225" mass="25281">MRRVVLLLLAVFVFVPVALAQDEGTLRDRIGDGKSRERSLASAAERLGELERKAAREVTILEGRLSAAQQDLDEAETRLAATEQREVEARRRVTRLRKRLADVREKLAGLLRERYMGDRPDFVTVVFHADGFPQLLETLAFVKRVERADTNVLNLVRDARGEAGTQQRALARLAARQARERTAVLARRNALASITAGLRERRDTIARARAARVGALDRTRSGRRP</sequence>
<keyword evidence="1" id="KW-0175">Coiled coil</keyword>
<keyword evidence="4" id="KW-1185">Reference proteome</keyword>
<protein>
    <recommendedName>
        <fullName evidence="5">Peptidase M23</fullName>
    </recommendedName>
</protein>
<organism evidence="3 4">
    <name type="scientific">Solirubrobacter deserti</name>
    <dbReference type="NCBI Taxonomy" id="2282478"/>
    <lineage>
        <taxon>Bacteria</taxon>
        <taxon>Bacillati</taxon>
        <taxon>Actinomycetota</taxon>
        <taxon>Thermoleophilia</taxon>
        <taxon>Solirubrobacterales</taxon>
        <taxon>Solirubrobacteraceae</taxon>
        <taxon>Solirubrobacter</taxon>
    </lineage>
</organism>